<accession>A0A8X6KEV1</accession>
<evidence type="ECO:0000313" key="2">
    <source>
        <dbReference type="Proteomes" id="UP000887116"/>
    </source>
</evidence>
<dbReference type="EMBL" id="BMAO01031000">
    <property type="protein sequence ID" value="GFQ71646.1"/>
    <property type="molecule type" value="Genomic_DNA"/>
</dbReference>
<organism evidence="1 2">
    <name type="scientific">Trichonephila clavata</name>
    <name type="common">Joro spider</name>
    <name type="synonym">Nephila clavata</name>
    <dbReference type="NCBI Taxonomy" id="2740835"/>
    <lineage>
        <taxon>Eukaryota</taxon>
        <taxon>Metazoa</taxon>
        <taxon>Ecdysozoa</taxon>
        <taxon>Arthropoda</taxon>
        <taxon>Chelicerata</taxon>
        <taxon>Arachnida</taxon>
        <taxon>Araneae</taxon>
        <taxon>Araneomorphae</taxon>
        <taxon>Entelegynae</taxon>
        <taxon>Araneoidea</taxon>
        <taxon>Nephilidae</taxon>
        <taxon>Trichonephila</taxon>
    </lineage>
</organism>
<sequence length="114" mass="13037">MQCKGTFPIFTFTFYSWVKRPPPVLSKDVPIPERSDRDIYRNTTVIPYLKVLHCGGDEQDTEDDEDIFYRVIPCVPENTSANNTPNESETCVIEENERKLGCINLKSSSVCKQS</sequence>
<comment type="caution">
    <text evidence="1">The sequence shown here is derived from an EMBL/GenBank/DDBJ whole genome shotgun (WGS) entry which is preliminary data.</text>
</comment>
<keyword evidence="2" id="KW-1185">Reference proteome</keyword>
<dbReference type="AlphaFoldDB" id="A0A8X6KEV1"/>
<gene>
    <name evidence="1" type="primary">STK11_1</name>
    <name evidence="1" type="ORF">TNCT_203441</name>
</gene>
<dbReference type="Proteomes" id="UP000887116">
    <property type="component" value="Unassembled WGS sequence"/>
</dbReference>
<dbReference type="OrthoDB" id="6422576at2759"/>
<proteinExistence type="predicted"/>
<name>A0A8X6KEV1_TRICU</name>
<evidence type="ECO:0000313" key="1">
    <source>
        <dbReference type="EMBL" id="GFQ71646.1"/>
    </source>
</evidence>
<protein>
    <submittedName>
        <fullName evidence="1">Uncharacterized protein</fullName>
    </submittedName>
</protein>
<reference evidence="1" key="1">
    <citation type="submission" date="2020-07" db="EMBL/GenBank/DDBJ databases">
        <title>Multicomponent nature underlies the extraordinary mechanical properties of spider dragline silk.</title>
        <authorList>
            <person name="Kono N."/>
            <person name="Nakamura H."/>
            <person name="Mori M."/>
            <person name="Yoshida Y."/>
            <person name="Ohtoshi R."/>
            <person name="Malay A.D."/>
            <person name="Moran D.A.P."/>
            <person name="Tomita M."/>
            <person name="Numata K."/>
            <person name="Arakawa K."/>
        </authorList>
    </citation>
    <scope>NUCLEOTIDE SEQUENCE</scope>
</reference>